<dbReference type="PRINTS" id="PR00039">
    <property type="entry name" value="HTHLYSR"/>
</dbReference>
<dbReference type="SUPFAM" id="SSF46785">
    <property type="entry name" value="Winged helix' DNA-binding domain"/>
    <property type="match status" value="1"/>
</dbReference>
<dbReference type="Gene3D" id="1.10.10.10">
    <property type="entry name" value="Winged helix-like DNA-binding domain superfamily/Winged helix DNA-binding domain"/>
    <property type="match status" value="1"/>
</dbReference>
<dbReference type="Pfam" id="PF03466">
    <property type="entry name" value="LysR_substrate"/>
    <property type="match status" value="1"/>
</dbReference>
<evidence type="ECO:0000256" key="4">
    <source>
        <dbReference type="ARBA" id="ARBA00023163"/>
    </source>
</evidence>
<proteinExistence type="inferred from homology"/>
<evidence type="ECO:0000256" key="3">
    <source>
        <dbReference type="ARBA" id="ARBA00023125"/>
    </source>
</evidence>
<dbReference type="InterPro" id="IPR005119">
    <property type="entry name" value="LysR_subst-bd"/>
</dbReference>
<comment type="similarity">
    <text evidence="1">Belongs to the LysR transcriptional regulatory family.</text>
</comment>
<dbReference type="EMBL" id="JBHUKS010000027">
    <property type="protein sequence ID" value="MFD2472815.1"/>
    <property type="molecule type" value="Genomic_DNA"/>
</dbReference>
<gene>
    <name evidence="6" type="ORF">ACFSVL_35840</name>
</gene>
<evidence type="ECO:0000259" key="5">
    <source>
        <dbReference type="PROSITE" id="PS50931"/>
    </source>
</evidence>
<feature type="domain" description="HTH lysR-type" evidence="5">
    <location>
        <begin position="3"/>
        <end position="60"/>
    </location>
</feature>
<dbReference type="PANTHER" id="PTHR30346">
    <property type="entry name" value="TRANSCRIPTIONAL DUAL REGULATOR HCAR-RELATED"/>
    <property type="match status" value="1"/>
</dbReference>
<dbReference type="PROSITE" id="PS50931">
    <property type="entry name" value="HTH_LYSR"/>
    <property type="match status" value="1"/>
</dbReference>
<dbReference type="SUPFAM" id="SSF53850">
    <property type="entry name" value="Periplasmic binding protein-like II"/>
    <property type="match status" value="1"/>
</dbReference>
<reference evidence="7" key="1">
    <citation type="journal article" date="2019" name="Int. J. Syst. Evol. Microbiol.">
        <title>The Global Catalogue of Microorganisms (GCM) 10K type strain sequencing project: providing services to taxonomists for standard genome sequencing and annotation.</title>
        <authorList>
            <consortium name="The Broad Institute Genomics Platform"/>
            <consortium name="The Broad Institute Genome Sequencing Center for Infectious Disease"/>
            <person name="Wu L."/>
            <person name="Ma J."/>
        </authorList>
    </citation>
    <scope>NUCLEOTIDE SEQUENCE [LARGE SCALE GENOMIC DNA]</scope>
    <source>
        <strain evidence="7">CGMCC 4.7641</strain>
    </source>
</reference>
<keyword evidence="7" id="KW-1185">Reference proteome</keyword>
<dbReference type="InterPro" id="IPR000847">
    <property type="entry name" value="LysR_HTH_N"/>
</dbReference>
<dbReference type="RefSeq" id="WP_378310800.1">
    <property type="nucleotide sequence ID" value="NZ_JBHUKS010000027.1"/>
</dbReference>
<dbReference type="Proteomes" id="UP001597483">
    <property type="component" value="Unassembled WGS sequence"/>
</dbReference>
<dbReference type="CDD" id="cd08414">
    <property type="entry name" value="PBP2_LTTR_aromatics_like"/>
    <property type="match status" value="1"/>
</dbReference>
<sequence>MTIGLRQFRYYIAVAEEGNFTRAAHRLRVAQPSLSRQVLLLERELGLALLIRHPHGVTPSAAGADFLVSARAAVKAFDDALQAAKLVAEGKSGRLAVGFLVAAGLDYAPAVLRTFHQRFPGVEVDVREFDFTDTSAGLADGVTDAAFIRLPHDGAVDLDHVVLARENLVAAVPAGHRFAGKAQVCVSELLAEPLIAAPRTGPWRDFWLFNDRRAGATALVGAEASTFESELQAVATGRGVSITTEGARRFYNRPDLRFVSISDAPVSTVVLAWQRGVVSPALRHLLDVAREAPAHP</sequence>
<name>A0ABW5HI53_9PSEU</name>
<dbReference type="PANTHER" id="PTHR30346:SF0">
    <property type="entry name" value="HCA OPERON TRANSCRIPTIONAL ACTIVATOR HCAR"/>
    <property type="match status" value="1"/>
</dbReference>
<comment type="caution">
    <text evidence="6">The sequence shown here is derived from an EMBL/GenBank/DDBJ whole genome shotgun (WGS) entry which is preliminary data.</text>
</comment>
<keyword evidence="2" id="KW-0805">Transcription regulation</keyword>
<dbReference type="InterPro" id="IPR036390">
    <property type="entry name" value="WH_DNA-bd_sf"/>
</dbReference>
<evidence type="ECO:0000313" key="6">
    <source>
        <dbReference type="EMBL" id="MFD2472815.1"/>
    </source>
</evidence>
<accession>A0ABW5HI53</accession>
<dbReference type="Gene3D" id="3.40.190.10">
    <property type="entry name" value="Periplasmic binding protein-like II"/>
    <property type="match status" value="2"/>
</dbReference>
<organism evidence="6 7">
    <name type="scientific">Amycolatopsis silviterrae</name>
    <dbReference type="NCBI Taxonomy" id="1656914"/>
    <lineage>
        <taxon>Bacteria</taxon>
        <taxon>Bacillati</taxon>
        <taxon>Actinomycetota</taxon>
        <taxon>Actinomycetes</taxon>
        <taxon>Pseudonocardiales</taxon>
        <taxon>Pseudonocardiaceae</taxon>
        <taxon>Amycolatopsis</taxon>
    </lineage>
</organism>
<dbReference type="InterPro" id="IPR036388">
    <property type="entry name" value="WH-like_DNA-bd_sf"/>
</dbReference>
<dbReference type="Pfam" id="PF00126">
    <property type="entry name" value="HTH_1"/>
    <property type="match status" value="1"/>
</dbReference>
<protein>
    <submittedName>
        <fullName evidence="6">LysR family transcriptional regulator</fullName>
    </submittedName>
</protein>
<keyword evidence="4" id="KW-0804">Transcription</keyword>
<keyword evidence="3" id="KW-0238">DNA-binding</keyword>
<evidence type="ECO:0000313" key="7">
    <source>
        <dbReference type="Proteomes" id="UP001597483"/>
    </source>
</evidence>
<evidence type="ECO:0000256" key="1">
    <source>
        <dbReference type="ARBA" id="ARBA00009437"/>
    </source>
</evidence>
<evidence type="ECO:0000256" key="2">
    <source>
        <dbReference type="ARBA" id="ARBA00023015"/>
    </source>
</evidence>